<gene>
    <name evidence="2" type="ORF">Bathy01g02750</name>
</gene>
<feature type="region of interest" description="Disordered" evidence="1">
    <location>
        <begin position="1"/>
        <end position="61"/>
    </location>
</feature>
<dbReference type="GO" id="GO:0016787">
    <property type="term" value="F:hydrolase activity"/>
    <property type="evidence" value="ECO:0007669"/>
    <property type="project" value="InterPro"/>
</dbReference>
<proteinExistence type="predicted"/>
<accession>K8E8X0</accession>
<dbReference type="KEGG" id="bpg:Bathy01g02750"/>
<evidence type="ECO:0000313" key="3">
    <source>
        <dbReference type="Proteomes" id="UP000198341"/>
    </source>
</evidence>
<dbReference type="InterPro" id="IPR044999">
    <property type="entry name" value="CbbY-like"/>
</dbReference>
<dbReference type="PANTHER" id="PTHR42896">
    <property type="entry name" value="XYLULOSE-1,5-BISPHOSPHATE (XUBP) PHOSPHATASE"/>
    <property type="match status" value="1"/>
</dbReference>
<reference evidence="2 3" key="1">
    <citation type="submission" date="2011-10" db="EMBL/GenBank/DDBJ databases">
        <authorList>
            <person name="Genoscope - CEA"/>
        </authorList>
    </citation>
    <scope>NUCLEOTIDE SEQUENCE [LARGE SCALE GENOMIC DNA]</scope>
    <source>
        <strain evidence="2 3">RCC 1105</strain>
    </source>
</reference>
<name>K8E8X0_9CHLO</name>
<dbReference type="EMBL" id="FO082278">
    <property type="protein sequence ID" value="CCO14061.1"/>
    <property type="molecule type" value="Genomic_DNA"/>
</dbReference>
<dbReference type="Proteomes" id="UP000198341">
    <property type="component" value="Chromosome 1"/>
</dbReference>
<dbReference type="STRING" id="41875.K8E8X0"/>
<dbReference type="AlphaFoldDB" id="K8E8X0"/>
<evidence type="ECO:0000256" key="1">
    <source>
        <dbReference type="SAM" id="MobiDB-lite"/>
    </source>
</evidence>
<dbReference type="Gene3D" id="1.10.150.240">
    <property type="entry name" value="Putative phosphatase, domain 2"/>
    <property type="match status" value="1"/>
</dbReference>
<protein>
    <recommendedName>
        <fullName evidence="4">Haloacid dehalogenase-like hydrolase</fullName>
    </recommendedName>
</protein>
<keyword evidence="3" id="KW-1185">Reference proteome</keyword>
<evidence type="ECO:0008006" key="4">
    <source>
        <dbReference type="Google" id="ProtNLM"/>
    </source>
</evidence>
<feature type="compositionally biased region" description="Basic residues" evidence="1">
    <location>
        <begin position="26"/>
        <end position="36"/>
    </location>
</feature>
<dbReference type="Gene3D" id="3.40.50.1000">
    <property type="entry name" value="HAD superfamily/HAD-like"/>
    <property type="match status" value="1"/>
</dbReference>
<dbReference type="OrthoDB" id="545219at2759"/>
<dbReference type="GeneID" id="19018010"/>
<dbReference type="InterPro" id="IPR023198">
    <property type="entry name" value="PGP-like_dom2"/>
</dbReference>
<dbReference type="PANTHER" id="PTHR42896:SF3">
    <property type="entry name" value="PROTEIN, PUTATIVE, EXPRESSED-RELATED"/>
    <property type="match status" value="1"/>
</dbReference>
<sequence>MRSTATATTSATVQKQSSWKTAVRTRYAHRQRRRTTKTTTRAKAAKNDEDDENDNNNTNEEYNLDRPLLVIVECDGVMIDVQTDGHRVAFNEAFKKMSIMSADWTPAEYASLLRSGGGTAEGMIERYFHFYGYPRSDLRDEVVAEENDMESAYEAYVRKQQGADAKKDTFMGGPQKGANLNPVVQPTSDALRMRRREFIKEVAETKDETFSEMCREGRLPLRRGALAFMDECLTHSNPNVRVLLVGETASSPGEGVLSACLTQMGELRAAGVSVAGSPETLAGEDNYEDALYKRVERDKKKKKGELMAPEVGGDLQRQNFSSDVVIDSSMFSTSRRSSLTKAAIRTASEQRGFDVDFDVIFVGASNSTCKAATEAGAHSVVVRTSEQRGGEFKGADGVVDGFGSGGGLTMRSLKARMDAKRKKLLIEE</sequence>
<evidence type="ECO:0000313" key="2">
    <source>
        <dbReference type="EMBL" id="CCO14061.1"/>
    </source>
</evidence>
<dbReference type="InterPro" id="IPR023214">
    <property type="entry name" value="HAD_sf"/>
</dbReference>
<dbReference type="eggNOG" id="ENOG502QS8V">
    <property type="taxonomic scope" value="Eukaryota"/>
</dbReference>
<dbReference type="RefSeq" id="XP_007515182.1">
    <property type="nucleotide sequence ID" value="XM_007515120.1"/>
</dbReference>
<feature type="compositionally biased region" description="Low complexity" evidence="1">
    <location>
        <begin position="1"/>
        <end position="12"/>
    </location>
</feature>
<organism evidence="2 3">
    <name type="scientific">Bathycoccus prasinos</name>
    <dbReference type="NCBI Taxonomy" id="41875"/>
    <lineage>
        <taxon>Eukaryota</taxon>
        <taxon>Viridiplantae</taxon>
        <taxon>Chlorophyta</taxon>
        <taxon>Mamiellophyceae</taxon>
        <taxon>Mamiellales</taxon>
        <taxon>Bathycoccaceae</taxon>
        <taxon>Bathycoccus</taxon>
    </lineage>
</organism>